<evidence type="ECO:0000256" key="5">
    <source>
        <dbReference type="PIRSR" id="PIRSR604241-50"/>
    </source>
</evidence>
<evidence type="ECO:0000256" key="2">
    <source>
        <dbReference type="ARBA" id="ARBA00007293"/>
    </source>
</evidence>
<dbReference type="InterPro" id="IPR029071">
    <property type="entry name" value="Ubiquitin-like_domsf"/>
</dbReference>
<dbReference type="SUPFAM" id="SSF54236">
    <property type="entry name" value="Ubiquitin-like"/>
    <property type="match status" value="1"/>
</dbReference>
<dbReference type="GO" id="GO:0006914">
    <property type="term" value="P:autophagy"/>
    <property type="evidence" value="ECO:0007669"/>
    <property type="project" value="UniProtKB-KW"/>
</dbReference>
<gene>
    <name evidence="7" type="ORF">AB6A40_007878</name>
</gene>
<comment type="similarity">
    <text evidence="2 6">Belongs to the ATG8 family.</text>
</comment>
<comment type="subcellular location">
    <subcellularLocation>
        <location evidence="1">Membrane</location>
    </subcellularLocation>
</comment>
<name>A0ABD6EV89_9BILA</name>
<dbReference type="Pfam" id="PF02991">
    <property type="entry name" value="ATG8"/>
    <property type="match status" value="1"/>
</dbReference>
<keyword evidence="4 5" id="KW-0449">Lipoprotein</keyword>
<organism evidence="7 8">
    <name type="scientific">Gnathostoma spinigerum</name>
    <dbReference type="NCBI Taxonomy" id="75299"/>
    <lineage>
        <taxon>Eukaryota</taxon>
        <taxon>Metazoa</taxon>
        <taxon>Ecdysozoa</taxon>
        <taxon>Nematoda</taxon>
        <taxon>Chromadorea</taxon>
        <taxon>Rhabditida</taxon>
        <taxon>Spirurina</taxon>
        <taxon>Gnathostomatomorpha</taxon>
        <taxon>Gnathostomatoidea</taxon>
        <taxon>Gnathostomatidae</taxon>
        <taxon>Gnathostoma</taxon>
    </lineage>
</organism>
<evidence type="ECO:0000256" key="3">
    <source>
        <dbReference type="ARBA" id="ARBA00023136"/>
    </source>
</evidence>
<proteinExistence type="inferred from homology"/>
<comment type="caution">
    <text evidence="7">The sequence shown here is derived from an EMBL/GenBank/DDBJ whole genome shotgun (WGS) entry which is preliminary data.</text>
</comment>
<dbReference type="EMBL" id="JBGFUD010006723">
    <property type="protein sequence ID" value="MFH4981169.1"/>
    <property type="molecule type" value="Genomic_DNA"/>
</dbReference>
<keyword evidence="8" id="KW-1185">Reference proteome</keyword>
<reference evidence="7 8" key="1">
    <citation type="submission" date="2024-08" db="EMBL/GenBank/DDBJ databases">
        <title>Gnathostoma spinigerum genome.</title>
        <authorList>
            <person name="Gonzalez-Bertolin B."/>
            <person name="Monzon S."/>
            <person name="Zaballos A."/>
            <person name="Jimenez P."/>
            <person name="Dekumyoy P."/>
            <person name="Varona S."/>
            <person name="Cuesta I."/>
            <person name="Sumanam S."/>
            <person name="Adisakwattana P."/>
            <person name="Gasser R.B."/>
            <person name="Hernandez-Gonzalez A."/>
            <person name="Young N.D."/>
            <person name="Perteguer M.J."/>
        </authorList>
    </citation>
    <scope>NUCLEOTIDE SEQUENCE [LARGE SCALE GENOMIC DNA]</scope>
    <source>
        <strain evidence="7">AL3</strain>
        <tissue evidence="7">Liver</tissue>
    </source>
</reference>
<evidence type="ECO:0008006" key="9">
    <source>
        <dbReference type="Google" id="ProtNLM"/>
    </source>
</evidence>
<dbReference type="Gene3D" id="3.10.20.90">
    <property type="entry name" value="Phosphatidylinositol 3-kinase Catalytic Subunit, Chain A, domain 1"/>
    <property type="match status" value="1"/>
</dbReference>
<keyword evidence="3" id="KW-0472">Membrane</keyword>
<dbReference type="InterPro" id="IPR004241">
    <property type="entry name" value="Atg8-like"/>
</dbReference>
<evidence type="ECO:0000313" key="8">
    <source>
        <dbReference type="Proteomes" id="UP001608902"/>
    </source>
</evidence>
<evidence type="ECO:0000256" key="1">
    <source>
        <dbReference type="ARBA" id="ARBA00004370"/>
    </source>
</evidence>
<protein>
    <recommendedName>
        <fullName evidence="9">Autophagy-related protein</fullName>
    </recommendedName>
</protein>
<accession>A0ABD6EV89</accession>
<dbReference type="GO" id="GO:0016020">
    <property type="term" value="C:membrane"/>
    <property type="evidence" value="ECO:0007669"/>
    <property type="project" value="UniProtKB-SubCell"/>
</dbReference>
<dbReference type="Proteomes" id="UP001608902">
    <property type="component" value="Unassembled WGS sequence"/>
</dbReference>
<dbReference type="PANTHER" id="PTHR10969">
    <property type="entry name" value="MICROTUBULE-ASSOCIATED PROTEINS 1A/1B LIGHT CHAIN 3-RELATED"/>
    <property type="match status" value="1"/>
</dbReference>
<feature type="lipid moiety-binding region" description="Phosphatidylserine amidated glycine; alternate" evidence="5">
    <location>
        <position position="116"/>
    </location>
</feature>
<sequence length="119" mass="14257">MKWSYKEENAFEKRRKEAERILQKYPNKCPIILQQTSGTRLTNIRYKKYLVNSEVTVEQFYSSIRQTMRLAPEEAFFLFVRNEIPMMLLTMGELYQAYHEDDQFLYVVLSSESTYGNDS</sequence>
<evidence type="ECO:0000256" key="4">
    <source>
        <dbReference type="ARBA" id="ARBA00023288"/>
    </source>
</evidence>
<dbReference type="AlphaFoldDB" id="A0ABD6EV89"/>
<evidence type="ECO:0000256" key="6">
    <source>
        <dbReference type="RuleBase" id="RU004384"/>
    </source>
</evidence>
<keyword evidence="6" id="KW-0072">Autophagy</keyword>
<evidence type="ECO:0000313" key="7">
    <source>
        <dbReference type="EMBL" id="MFH4981169.1"/>
    </source>
</evidence>